<evidence type="ECO:0000313" key="9">
    <source>
        <dbReference type="Proteomes" id="UP000008221"/>
    </source>
</evidence>
<evidence type="ECO:0000256" key="1">
    <source>
        <dbReference type="ARBA" id="ARBA00004651"/>
    </source>
</evidence>
<dbReference type="SMART" id="SM00897">
    <property type="entry name" value="FIST"/>
    <property type="match status" value="1"/>
</dbReference>
<evidence type="ECO:0008006" key="10">
    <source>
        <dbReference type="Google" id="ProtNLM"/>
    </source>
</evidence>
<protein>
    <recommendedName>
        <fullName evidence="10">Histidine kinase</fullName>
    </recommendedName>
</protein>
<feature type="domain" description="FIST C-domain" evidence="7">
    <location>
        <begin position="224"/>
        <end position="367"/>
    </location>
</feature>
<keyword evidence="4" id="KW-1133">Transmembrane helix</keyword>
<dbReference type="SMART" id="SM01204">
    <property type="entry name" value="FIST_C"/>
    <property type="match status" value="1"/>
</dbReference>
<evidence type="ECO:0000313" key="8">
    <source>
        <dbReference type="EMBL" id="ABK53663.1"/>
    </source>
</evidence>
<name>A0LW53_ACIC1</name>
<evidence type="ECO:0000256" key="4">
    <source>
        <dbReference type="ARBA" id="ARBA00022989"/>
    </source>
</evidence>
<dbReference type="eggNOG" id="COG4398">
    <property type="taxonomic scope" value="Bacteria"/>
</dbReference>
<dbReference type="Pfam" id="PF08495">
    <property type="entry name" value="FIST"/>
    <property type="match status" value="1"/>
</dbReference>
<feature type="domain" description="FIST" evidence="6">
    <location>
        <begin position="33"/>
        <end position="223"/>
    </location>
</feature>
<comment type="subcellular location">
    <subcellularLocation>
        <location evidence="1">Cell membrane</location>
        <topology evidence="1">Multi-pass membrane protein</topology>
    </subcellularLocation>
</comment>
<dbReference type="InterPro" id="IPR019494">
    <property type="entry name" value="FIST_C"/>
</dbReference>
<organism evidence="8 9">
    <name type="scientific">Acidothermus cellulolyticus (strain ATCC 43068 / DSM 8971 / 11B)</name>
    <dbReference type="NCBI Taxonomy" id="351607"/>
    <lineage>
        <taxon>Bacteria</taxon>
        <taxon>Bacillati</taxon>
        <taxon>Actinomycetota</taxon>
        <taxon>Actinomycetes</taxon>
        <taxon>Acidothermales</taxon>
        <taxon>Acidothermaceae</taxon>
        <taxon>Acidothermus</taxon>
    </lineage>
</organism>
<dbReference type="AlphaFoldDB" id="A0LW53"/>
<evidence type="ECO:0000259" key="6">
    <source>
        <dbReference type="SMART" id="SM00897"/>
    </source>
</evidence>
<keyword evidence="2" id="KW-1003">Cell membrane</keyword>
<evidence type="ECO:0000256" key="5">
    <source>
        <dbReference type="ARBA" id="ARBA00023136"/>
    </source>
</evidence>
<sequence length="391" mass="40250">MARFGDGLVADVDLVRAAEAAARAARMPLGGHNPDLALVFVCGDDPAETARALERAAAAVHARTVIGCSASGVIGAGRAVERRAAASVWAGVLPGVRIRAFHLEVIRTPQGMAVLGLPPVDDADVLGIVLADPYSFPADGFVEQANRTVSVPLVGGMAFGAAGPGSTRLSLDRRSVERGAVGVLLGGPVGVRTAVSQGCRPIGPPMTVTAARDNVLLELAGMPAVRKLERVLAELSAEDQALASAGLQIGIAMDEYAEDHDMGDFLVRGILGIDPARQGIAIGDVVPVGRTVRFHVRDAASAGDDLRSTVKRLREEFTAVESALLFSCNGRGSHLFPDAAHDVSVVRGVLGVQAVAGFFAAGEIGPVAGRTYLHGFSASIAAFGTCTDRST</sequence>
<dbReference type="InterPro" id="IPR016741">
    <property type="entry name" value="UCP018953"/>
</dbReference>
<dbReference type="STRING" id="351607.Acel_1891"/>
<dbReference type="Pfam" id="PF10442">
    <property type="entry name" value="FIST_C"/>
    <property type="match status" value="1"/>
</dbReference>
<dbReference type="Proteomes" id="UP000008221">
    <property type="component" value="Chromosome"/>
</dbReference>
<dbReference type="GO" id="GO:0005886">
    <property type="term" value="C:plasma membrane"/>
    <property type="evidence" value="ECO:0007669"/>
    <property type="project" value="UniProtKB-SubCell"/>
</dbReference>
<keyword evidence="3" id="KW-0812">Transmembrane</keyword>
<accession>A0LW53</accession>
<dbReference type="KEGG" id="ace:Acel_1891"/>
<dbReference type="PIRSF" id="PIRSF018953">
    <property type="entry name" value="UCP018953"/>
    <property type="match status" value="1"/>
</dbReference>
<dbReference type="PANTHER" id="PTHR14939:SF5">
    <property type="entry name" value="F-BOX ONLY PROTEIN 22"/>
    <property type="match status" value="1"/>
</dbReference>
<dbReference type="InterPro" id="IPR013702">
    <property type="entry name" value="FIST_domain_N"/>
</dbReference>
<proteinExistence type="predicted"/>
<evidence type="ECO:0000259" key="7">
    <source>
        <dbReference type="SMART" id="SM01204"/>
    </source>
</evidence>
<dbReference type="InParanoid" id="A0LW53"/>
<reference evidence="8 9" key="1">
    <citation type="journal article" date="2009" name="Genome Res.">
        <title>Complete genome of the cellulolytic thermophile Acidothermus cellulolyticus 11B provides insights into its ecophysiological and evolutionary adaptations.</title>
        <authorList>
            <person name="Barabote R.D."/>
            <person name="Xie G."/>
            <person name="Leu D.H."/>
            <person name="Normand P."/>
            <person name="Necsulea A."/>
            <person name="Daubin V."/>
            <person name="Medigue C."/>
            <person name="Adney W.S."/>
            <person name="Xu X.C."/>
            <person name="Lapidus A."/>
            <person name="Parales R.E."/>
            <person name="Detter C."/>
            <person name="Pujic P."/>
            <person name="Bruce D."/>
            <person name="Lavire C."/>
            <person name="Challacombe J.F."/>
            <person name="Brettin T.S."/>
            <person name="Berry A.M."/>
        </authorList>
    </citation>
    <scope>NUCLEOTIDE SEQUENCE [LARGE SCALE GENOMIC DNA]</scope>
    <source>
        <strain evidence="9">ATCC 43068 / DSM 8971 / 11B</strain>
    </source>
</reference>
<gene>
    <name evidence="8" type="ordered locus">Acel_1891</name>
</gene>
<dbReference type="RefSeq" id="WP_011720726.1">
    <property type="nucleotide sequence ID" value="NC_008578.1"/>
</dbReference>
<dbReference type="PANTHER" id="PTHR14939">
    <property type="entry name" value="F-BOX ONLY PROTEIN 22"/>
    <property type="match status" value="1"/>
</dbReference>
<keyword evidence="5" id="KW-0472">Membrane</keyword>
<evidence type="ECO:0000256" key="3">
    <source>
        <dbReference type="ARBA" id="ARBA00022692"/>
    </source>
</evidence>
<evidence type="ECO:0000256" key="2">
    <source>
        <dbReference type="ARBA" id="ARBA00022475"/>
    </source>
</evidence>
<keyword evidence="9" id="KW-1185">Reference proteome</keyword>
<dbReference type="EMBL" id="CP000481">
    <property type="protein sequence ID" value="ABK53663.1"/>
    <property type="molecule type" value="Genomic_DNA"/>
</dbReference>
<dbReference type="HOGENOM" id="CLU_055814_1_0_11"/>